<feature type="compositionally biased region" description="Basic residues" evidence="1">
    <location>
        <begin position="41"/>
        <end position="53"/>
    </location>
</feature>
<dbReference type="AlphaFoldDB" id="A0A9D6QJX7"/>
<feature type="compositionally biased region" description="Basic and acidic residues" evidence="1">
    <location>
        <begin position="12"/>
        <end position="24"/>
    </location>
</feature>
<comment type="caution">
    <text evidence="2">The sequence shown here is derived from an EMBL/GenBank/DDBJ whole genome shotgun (WGS) entry which is preliminary data.</text>
</comment>
<evidence type="ECO:0000313" key="3">
    <source>
        <dbReference type="Proteomes" id="UP000807850"/>
    </source>
</evidence>
<feature type="region of interest" description="Disordered" evidence="1">
    <location>
        <begin position="1"/>
        <end position="91"/>
    </location>
</feature>
<feature type="compositionally biased region" description="Basic residues" evidence="1">
    <location>
        <begin position="78"/>
        <end position="91"/>
    </location>
</feature>
<dbReference type="Proteomes" id="UP000807850">
    <property type="component" value="Unassembled WGS sequence"/>
</dbReference>
<dbReference type="EMBL" id="JACQAY010000156">
    <property type="protein sequence ID" value="MBI3539616.1"/>
    <property type="molecule type" value="Genomic_DNA"/>
</dbReference>
<organism evidence="2 3">
    <name type="scientific">Eiseniibacteriota bacterium</name>
    <dbReference type="NCBI Taxonomy" id="2212470"/>
    <lineage>
        <taxon>Bacteria</taxon>
        <taxon>Candidatus Eiseniibacteriota</taxon>
    </lineage>
</organism>
<protein>
    <submittedName>
        <fullName evidence="2">Uncharacterized protein</fullName>
    </submittedName>
</protein>
<reference evidence="2" key="1">
    <citation type="submission" date="2020-07" db="EMBL/GenBank/DDBJ databases">
        <title>Huge and variable diversity of episymbiotic CPR bacteria and DPANN archaea in groundwater ecosystems.</title>
        <authorList>
            <person name="He C.Y."/>
            <person name="Keren R."/>
            <person name="Whittaker M."/>
            <person name="Farag I.F."/>
            <person name="Doudna J."/>
            <person name="Cate J.H.D."/>
            <person name="Banfield J.F."/>
        </authorList>
    </citation>
    <scope>NUCLEOTIDE SEQUENCE</scope>
    <source>
        <strain evidence="2">NC_groundwater_928_Pr1_S-0.2um_72_17</strain>
    </source>
</reference>
<evidence type="ECO:0000313" key="2">
    <source>
        <dbReference type="EMBL" id="MBI3539616.1"/>
    </source>
</evidence>
<accession>A0A9D6QJX7</accession>
<name>A0A9D6QJX7_UNCEI</name>
<evidence type="ECO:0000256" key="1">
    <source>
        <dbReference type="SAM" id="MobiDB-lite"/>
    </source>
</evidence>
<proteinExistence type="predicted"/>
<gene>
    <name evidence="2" type="ORF">HY076_05035</name>
</gene>
<sequence>MVASAAFADTPGIDRREVRQHERIAQGARSGELTRGEARRLRAGQRHVRRMERRAKADGVVTPRERARITRAQNHQSRTIRRLKHNGRTRV</sequence>